<dbReference type="STRING" id="1120955.SAMN03080610_00341"/>
<evidence type="ECO:0000256" key="4">
    <source>
        <dbReference type="ARBA" id="ARBA00023235"/>
    </source>
</evidence>
<evidence type="ECO:0000313" key="5">
    <source>
        <dbReference type="EMBL" id="SCZ21892.1"/>
    </source>
</evidence>
<dbReference type="Gene3D" id="1.10.12.10">
    <property type="entry name" value="Lyase 2-enoyl-coa Hydratase, Chain A, domain 2"/>
    <property type="match status" value="1"/>
</dbReference>
<keyword evidence="3" id="KW-0576">Peroxisome</keyword>
<comment type="subcellular location">
    <subcellularLocation>
        <location evidence="1">Peroxisome</location>
    </subcellularLocation>
</comment>
<dbReference type="OrthoDB" id="9797151at2"/>
<gene>
    <name evidence="5" type="ORF">SAMN03080610_00341</name>
</gene>
<protein>
    <submittedName>
        <fullName evidence="5">Enoyl-CoA hydratase/carnithine racemase</fullName>
    </submittedName>
</protein>
<dbReference type="InterPro" id="IPR001753">
    <property type="entry name" value="Enoyl-CoA_hydra/iso"/>
</dbReference>
<dbReference type="EMBL" id="FMVW01000001">
    <property type="protein sequence ID" value="SCZ21892.1"/>
    <property type="molecule type" value="Genomic_DNA"/>
</dbReference>
<dbReference type="NCBIfam" id="NF004681">
    <property type="entry name" value="PRK06023.1"/>
    <property type="match status" value="1"/>
</dbReference>
<dbReference type="RefSeq" id="WP_092809157.1">
    <property type="nucleotide sequence ID" value="NZ_FMVW01000001.1"/>
</dbReference>
<dbReference type="PANTHER" id="PTHR43684:SF1">
    <property type="entry name" value="ENOYL-COA DELTA ISOMERASE 2"/>
    <property type="match status" value="1"/>
</dbReference>
<accession>A0A1G5M9L2</accession>
<evidence type="ECO:0000256" key="1">
    <source>
        <dbReference type="ARBA" id="ARBA00004275"/>
    </source>
</evidence>
<evidence type="ECO:0000256" key="3">
    <source>
        <dbReference type="ARBA" id="ARBA00023140"/>
    </source>
</evidence>
<dbReference type="SUPFAM" id="SSF52096">
    <property type="entry name" value="ClpP/crotonase"/>
    <property type="match status" value="1"/>
</dbReference>
<name>A0A1G5M9L2_AFIMA</name>
<reference evidence="5 6" key="1">
    <citation type="submission" date="2016-10" db="EMBL/GenBank/DDBJ databases">
        <authorList>
            <person name="de Groot N.N."/>
        </authorList>
    </citation>
    <scope>NUCLEOTIDE SEQUENCE [LARGE SCALE GENOMIC DNA]</scope>
    <source>
        <strain evidence="5 6">DSM 2698</strain>
    </source>
</reference>
<organism evidence="5 6">
    <name type="scientific">Afifella marina DSM 2698</name>
    <dbReference type="NCBI Taxonomy" id="1120955"/>
    <lineage>
        <taxon>Bacteria</taxon>
        <taxon>Pseudomonadati</taxon>
        <taxon>Pseudomonadota</taxon>
        <taxon>Alphaproteobacteria</taxon>
        <taxon>Hyphomicrobiales</taxon>
        <taxon>Afifellaceae</taxon>
        <taxon>Afifella</taxon>
    </lineage>
</organism>
<dbReference type="PANTHER" id="PTHR43684">
    <property type="match status" value="1"/>
</dbReference>
<sequence>MSDIVIEDRPSEGNGLIRIIRLNRPQKKNALTTAMYHEMVKALRGAAKNEDIAACVFLGQPGTFCAGNDIADLVRVSGGQGIAEDILNFLKELAVSDRPLIAGVDGLAVGIGTTLLMHCDYVVASEPSTFRTPFVDLALVPEAASSLLAPRVMGHQKAFELLVMGASFSAEDAAIAGLVNRTVPEGAAEEAALAAAARLAAKPRQAMLASRRLLRGNGEDVMARIDKEAALFSERLQSAEAQAAFAAFLNS</sequence>
<dbReference type="CDD" id="cd06558">
    <property type="entry name" value="crotonase-like"/>
    <property type="match status" value="1"/>
</dbReference>
<proteinExistence type="inferred from homology"/>
<dbReference type="Gene3D" id="3.90.226.10">
    <property type="entry name" value="2-enoyl-CoA Hydratase, Chain A, domain 1"/>
    <property type="match status" value="1"/>
</dbReference>
<dbReference type="Proteomes" id="UP000199347">
    <property type="component" value="Unassembled WGS sequence"/>
</dbReference>
<dbReference type="InterPro" id="IPR029045">
    <property type="entry name" value="ClpP/crotonase-like_dom_sf"/>
</dbReference>
<dbReference type="InterPro" id="IPR014748">
    <property type="entry name" value="Enoyl-CoA_hydra_C"/>
</dbReference>
<evidence type="ECO:0000313" key="6">
    <source>
        <dbReference type="Proteomes" id="UP000199347"/>
    </source>
</evidence>
<keyword evidence="4" id="KW-0413">Isomerase</keyword>
<keyword evidence="6" id="KW-1185">Reference proteome</keyword>
<evidence type="ECO:0000256" key="2">
    <source>
        <dbReference type="ARBA" id="ARBA00005254"/>
    </source>
</evidence>
<dbReference type="GO" id="GO:0004165">
    <property type="term" value="F:delta(3)-delta(2)-enoyl-CoA isomerase activity"/>
    <property type="evidence" value="ECO:0007669"/>
    <property type="project" value="UniProtKB-ARBA"/>
</dbReference>
<dbReference type="AlphaFoldDB" id="A0A1G5M9L2"/>
<dbReference type="InterPro" id="IPR051053">
    <property type="entry name" value="ECH/Chromodomain_protein"/>
</dbReference>
<dbReference type="Pfam" id="PF00378">
    <property type="entry name" value="ECH_1"/>
    <property type="match status" value="1"/>
</dbReference>
<comment type="similarity">
    <text evidence="2">Belongs to the enoyl-CoA hydratase/isomerase family.</text>
</comment>